<comment type="caution">
    <text evidence="4">The sequence shown here is derived from an EMBL/GenBank/DDBJ whole genome shotgun (WGS) entry which is preliminary data.</text>
</comment>
<evidence type="ECO:0000313" key="5">
    <source>
        <dbReference type="Proteomes" id="UP000664167"/>
    </source>
</evidence>
<protein>
    <submittedName>
        <fullName evidence="4">GNAT family N-acetyltransferase</fullName>
    </submittedName>
</protein>
<dbReference type="GO" id="GO:0016747">
    <property type="term" value="F:acyltransferase activity, transferring groups other than amino-acyl groups"/>
    <property type="evidence" value="ECO:0007669"/>
    <property type="project" value="InterPro"/>
</dbReference>
<evidence type="ECO:0000259" key="3">
    <source>
        <dbReference type="PROSITE" id="PS51186"/>
    </source>
</evidence>
<evidence type="ECO:0000256" key="1">
    <source>
        <dbReference type="ARBA" id="ARBA00022679"/>
    </source>
</evidence>
<proteinExistence type="predicted"/>
<feature type="domain" description="N-acetyltransferase" evidence="3">
    <location>
        <begin position="134"/>
        <end position="276"/>
    </location>
</feature>
<dbReference type="CDD" id="cd04301">
    <property type="entry name" value="NAT_SF"/>
    <property type="match status" value="1"/>
</dbReference>
<dbReference type="AlphaFoldDB" id="A0A939F9P8"/>
<reference evidence="4" key="1">
    <citation type="submission" date="2021-03" db="EMBL/GenBank/DDBJ databases">
        <title>Streptomyces poriferae sp. nov., a novel marine sponge-derived Actinobacteria species with anti-MRSA activity.</title>
        <authorList>
            <person name="Sandoval-Powers M."/>
            <person name="Kralova S."/>
            <person name="Nguyen G.-S."/>
            <person name="Fawwal D."/>
            <person name="Degnes K."/>
            <person name="Klinkenberg G."/>
            <person name="Sletta H."/>
            <person name="Wentzel A."/>
            <person name="Liles M.R."/>
        </authorList>
    </citation>
    <scope>NUCLEOTIDE SEQUENCE</scope>
    <source>
        <strain evidence="4">DSM 41794</strain>
    </source>
</reference>
<keyword evidence="2" id="KW-0012">Acyltransferase</keyword>
<dbReference type="Gene3D" id="3.40.630.30">
    <property type="match status" value="2"/>
</dbReference>
<dbReference type="EMBL" id="JAFLRJ010000195">
    <property type="protein sequence ID" value="MBO0514316.1"/>
    <property type="molecule type" value="Genomic_DNA"/>
</dbReference>
<organism evidence="4 5">
    <name type="scientific">Streptomyces beijiangensis</name>
    <dbReference type="NCBI Taxonomy" id="163361"/>
    <lineage>
        <taxon>Bacteria</taxon>
        <taxon>Bacillati</taxon>
        <taxon>Actinomycetota</taxon>
        <taxon>Actinomycetes</taxon>
        <taxon>Kitasatosporales</taxon>
        <taxon>Streptomycetaceae</taxon>
        <taxon>Streptomyces</taxon>
    </lineage>
</organism>
<feature type="domain" description="N-acetyltransferase" evidence="3">
    <location>
        <begin position="1"/>
        <end position="125"/>
    </location>
</feature>
<keyword evidence="5" id="KW-1185">Reference proteome</keyword>
<dbReference type="Pfam" id="PF00583">
    <property type="entry name" value="Acetyltransf_1"/>
    <property type="match status" value="2"/>
</dbReference>
<sequence length="276" mass="29864">MTTTLRPIGPLQQGADGAKARAFDVCVNSRPVGAVELATDTDFGAAWARISGLRIHEPDRRRGRGTVAALAAEEVLRGWRCTHVRAAVPAGADAALRMADSLGYTETNRTMLKRLPARPPVLPEGAESRAMTDEEFRAWNERAIVAYAQTWIDRGVPEAQARVKAAADHNGILPEGRHTPGVSIKVLVSGGEVVGHIWTSRAPGRAGRFVYDVEVGEQHRGHGHGRTLMLVAERDAVAAGERELGLNVFAGNTPAVRLYTSLGYEPTVHHFHKQLL</sequence>
<dbReference type="Proteomes" id="UP000664167">
    <property type="component" value="Unassembled WGS sequence"/>
</dbReference>
<dbReference type="PROSITE" id="PS51186">
    <property type="entry name" value="GNAT"/>
    <property type="match status" value="2"/>
</dbReference>
<evidence type="ECO:0000313" key="4">
    <source>
        <dbReference type="EMBL" id="MBO0514316.1"/>
    </source>
</evidence>
<keyword evidence="1" id="KW-0808">Transferase</keyword>
<dbReference type="SUPFAM" id="SSF55729">
    <property type="entry name" value="Acyl-CoA N-acyltransferases (Nat)"/>
    <property type="match status" value="2"/>
</dbReference>
<dbReference type="InterPro" id="IPR000182">
    <property type="entry name" value="GNAT_dom"/>
</dbReference>
<dbReference type="InterPro" id="IPR016181">
    <property type="entry name" value="Acyl_CoA_acyltransferase"/>
</dbReference>
<evidence type="ECO:0000256" key="2">
    <source>
        <dbReference type="ARBA" id="ARBA00023315"/>
    </source>
</evidence>
<accession>A0A939F9P8</accession>
<name>A0A939F9P8_9ACTN</name>
<dbReference type="PANTHER" id="PTHR43877:SF2">
    <property type="entry name" value="AMINOALKYLPHOSPHONATE N-ACETYLTRANSFERASE-RELATED"/>
    <property type="match status" value="1"/>
</dbReference>
<dbReference type="RefSeq" id="WP_206963722.1">
    <property type="nucleotide sequence ID" value="NZ_BAAAJJ010000005.1"/>
</dbReference>
<dbReference type="InterPro" id="IPR050832">
    <property type="entry name" value="Bact_Acetyltransf"/>
</dbReference>
<dbReference type="PANTHER" id="PTHR43877">
    <property type="entry name" value="AMINOALKYLPHOSPHONATE N-ACETYLTRANSFERASE-RELATED-RELATED"/>
    <property type="match status" value="1"/>
</dbReference>
<gene>
    <name evidence="4" type="ORF">J0695_21330</name>
</gene>